<dbReference type="FunFam" id="1.10.3730.10:FF:000001">
    <property type="entry name" value="Pyrroline-5-carboxylate reductase"/>
    <property type="match status" value="1"/>
</dbReference>
<dbReference type="OrthoDB" id="9805754at2"/>
<comment type="catalytic activity">
    <reaction evidence="4">
        <text>L-proline + NAD(+) = (S)-1-pyrroline-5-carboxylate + NADH + 2 H(+)</text>
        <dbReference type="Rhea" id="RHEA:14105"/>
        <dbReference type="ChEBI" id="CHEBI:15378"/>
        <dbReference type="ChEBI" id="CHEBI:17388"/>
        <dbReference type="ChEBI" id="CHEBI:57540"/>
        <dbReference type="ChEBI" id="CHEBI:57945"/>
        <dbReference type="ChEBI" id="CHEBI:60039"/>
        <dbReference type="EC" id="1.5.1.2"/>
    </reaction>
</comment>
<dbReference type="SUPFAM" id="SSF48179">
    <property type="entry name" value="6-phosphogluconate dehydrogenase C-terminal domain-like"/>
    <property type="match status" value="1"/>
</dbReference>
<gene>
    <name evidence="4" type="primary">proC</name>
    <name evidence="9" type="ORF">SAMN05660337_2240</name>
</gene>
<evidence type="ECO:0000256" key="3">
    <source>
        <dbReference type="ARBA" id="ARBA00023002"/>
    </source>
</evidence>
<evidence type="ECO:0000256" key="6">
    <source>
        <dbReference type="PIRSR" id="PIRSR000193-1"/>
    </source>
</evidence>
<reference evidence="10" key="1">
    <citation type="submission" date="2016-10" db="EMBL/GenBank/DDBJ databases">
        <authorList>
            <person name="Varghese N."/>
            <person name="Submissions S."/>
        </authorList>
    </citation>
    <scope>NUCLEOTIDE SEQUENCE [LARGE SCALE GENOMIC DNA]</scope>
    <source>
        <strain evidence="10">DSM 16995</strain>
    </source>
</reference>
<dbReference type="UniPathway" id="UPA00098">
    <property type="reaction ID" value="UER00361"/>
</dbReference>
<evidence type="ECO:0000256" key="1">
    <source>
        <dbReference type="ARBA" id="ARBA00005525"/>
    </source>
</evidence>
<dbReference type="EMBL" id="FNGA01000003">
    <property type="protein sequence ID" value="SDL14285.1"/>
    <property type="molecule type" value="Genomic_DNA"/>
</dbReference>
<evidence type="ECO:0000256" key="5">
    <source>
        <dbReference type="NCBIfam" id="TIGR00112"/>
    </source>
</evidence>
<dbReference type="GO" id="GO:0055129">
    <property type="term" value="P:L-proline biosynthetic process"/>
    <property type="evidence" value="ECO:0007669"/>
    <property type="project" value="UniProtKB-UniRule"/>
</dbReference>
<dbReference type="InterPro" id="IPR029036">
    <property type="entry name" value="P5CR_dimer"/>
</dbReference>
<comment type="similarity">
    <text evidence="1 4">Belongs to the pyrroline-5-carboxylate reductase family.</text>
</comment>
<dbReference type="InterPro" id="IPR008927">
    <property type="entry name" value="6-PGluconate_DH-like_C_sf"/>
</dbReference>
<comment type="function">
    <text evidence="4">Catalyzes the reduction of 1-pyrroline-5-carboxylate (PCA) to L-proline.</text>
</comment>
<feature type="domain" description="Pyrroline-5-carboxylate reductase catalytic N-terminal" evidence="7">
    <location>
        <begin position="4"/>
        <end position="96"/>
    </location>
</feature>
<dbReference type="SUPFAM" id="SSF51735">
    <property type="entry name" value="NAD(P)-binding Rossmann-fold domains"/>
    <property type="match status" value="1"/>
</dbReference>
<dbReference type="EC" id="1.5.1.2" evidence="4 5"/>
<proteinExistence type="inferred from homology"/>
<keyword evidence="4" id="KW-0641">Proline biosynthesis</keyword>
<feature type="domain" description="Pyrroline-5-carboxylate reductase dimerisation" evidence="8">
    <location>
        <begin position="160"/>
        <end position="264"/>
    </location>
</feature>
<keyword evidence="4" id="KW-0028">Amino-acid biosynthesis</keyword>
<dbReference type="AlphaFoldDB" id="A0A1G9HN40"/>
<organism evidence="9 10">
    <name type="scientific">Maridesulfovibrio ferrireducens</name>
    <dbReference type="NCBI Taxonomy" id="246191"/>
    <lineage>
        <taxon>Bacteria</taxon>
        <taxon>Pseudomonadati</taxon>
        <taxon>Thermodesulfobacteriota</taxon>
        <taxon>Desulfovibrionia</taxon>
        <taxon>Desulfovibrionales</taxon>
        <taxon>Desulfovibrionaceae</taxon>
        <taxon>Maridesulfovibrio</taxon>
    </lineage>
</organism>
<keyword evidence="4" id="KW-0963">Cytoplasm</keyword>
<sequence length="267" mass="28756">MTKKVGFIGTGNMGAAIIKGMAGDKNINLLGFDLNKTALGLLAEETGLIQTDTARDLAKESDFIVLCVKPQHAVAVLEEIAPELDESKCIVSIAAGLTVTTLKDSSENRCPVVRVMPNTPALVNAGVFAVCLDDSHINKDQASFAREMFKPLGDVYVLTENQFDSFTGVIGSGPAYIFYFMEAMIESAVELGLPREQATAMVGKLFEGSTKLAQESKQHVSQLREMVTSPGGTTVQALVHLDRTATRANIIDAVRKSYERSIELGKK</sequence>
<comment type="pathway">
    <text evidence="4">Amino-acid biosynthesis; L-proline biosynthesis; L-proline from L-glutamate 5-semialdehyde: step 1/1.</text>
</comment>
<evidence type="ECO:0000313" key="9">
    <source>
        <dbReference type="EMBL" id="SDL14285.1"/>
    </source>
</evidence>
<dbReference type="InterPro" id="IPR000304">
    <property type="entry name" value="Pyrroline-COOH_reductase"/>
</dbReference>
<dbReference type="PIRSF" id="PIRSF000193">
    <property type="entry name" value="Pyrrol-5-carb_rd"/>
    <property type="match status" value="1"/>
</dbReference>
<dbReference type="InterPro" id="IPR036291">
    <property type="entry name" value="NAD(P)-bd_dom_sf"/>
</dbReference>
<evidence type="ECO:0000256" key="2">
    <source>
        <dbReference type="ARBA" id="ARBA00022857"/>
    </source>
</evidence>
<protein>
    <recommendedName>
        <fullName evidence="4 5">Pyrroline-5-carboxylate reductase</fullName>
        <shortName evidence="4">P5C reductase</shortName>
        <shortName evidence="4">P5CR</shortName>
        <ecNumber evidence="4 5">1.5.1.2</ecNumber>
    </recommendedName>
    <alternativeName>
        <fullName evidence="4">PCA reductase</fullName>
    </alternativeName>
</protein>
<evidence type="ECO:0000259" key="8">
    <source>
        <dbReference type="Pfam" id="PF14748"/>
    </source>
</evidence>
<dbReference type="Gene3D" id="1.10.3730.10">
    <property type="entry name" value="ProC C-terminal domain-like"/>
    <property type="match status" value="1"/>
</dbReference>
<evidence type="ECO:0000313" key="10">
    <source>
        <dbReference type="Proteomes" id="UP000199053"/>
    </source>
</evidence>
<comment type="subcellular location">
    <subcellularLocation>
        <location evidence="4">Cytoplasm</location>
    </subcellularLocation>
</comment>
<evidence type="ECO:0000259" key="7">
    <source>
        <dbReference type="Pfam" id="PF03807"/>
    </source>
</evidence>
<dbReference type="Gene3D" id="3.40.50.720">
    <property type="entry name" value="NAD(P)-binding Rossmann-like Domain"/>
    <property type="match status" value="1"/>
</dbReference>
<dbReference type="RefSeq" id="WP_092161097.1">
    <property type="nucleotide sequence ID" value="NZ_FNGA01000003.1"/>
</dbReference>
<dbReference type="STRING" id="246191.SAMN05660337_2240"/>
<name>A0A1G9HN40_9BACT</name>
<dbReference type="NCBIfam" id="TIGR00112">
    <property type="entry name" value="proC"/>
    <property type="match status" value="1"/>
</dbReference>
<dbReference type="InterPro" id="IPR028939">
    <property type="entry name" value="P5C_Rdtase_cat_N"/>
</dbReference>
<dbReference type="Proteomes" id="UP000199053">
    <property type="component" value="Unassembled WGS sequence"/>
</dbReference>
<dbReference type="GO" id="GO:0005737">
    <property type="term" value="C:cytoplasm"/>
    <property type="evidence" value="ECO:0007669"/>
    <property type="project" value="UniProtKB-SubCell"/>
</dbReference>
<feature type="binding site" evidence="6">
    <location>
        <begin position="8"/>
        <end position="13"/>
    </location>
    <ligand>
        <name>NADP(+)</name>
        <dbReference type="ChEBI" id="CHEBI:58349"/>
    </ligand>
</feature>
<dbReference type="Pfam" id="PF14748">
    <property type="entry name" value="P5CR_dimer"/>
    <property type="match status" value="1"/>
</dbReference>
<dbReference type="PANTHER" id="PTHR11645:SF0">
    <property type="entry name" value="PYRROLINE-5-CARBOXYLATE REDUCTASE 3"/>
    <property type="match status" value="1"/>
</dbReference>
<keyword evidence="2 4" id="KW-0521">NADP</keyword>
<keyword evidence="10" id="KW-1185">Reference proteome</keyword>
<keyword evidence="3 4" id="KW-0560">Oxidoreductase</keyword>
<accession>A0A1G9HN40</accession>
<comment type="catalytic activity">
    <reaction evidence="4">
        <text>L-proline + NADP(+) = (S)-1-pyrroline-5-carboxylate + NADPH + 2 H(+)</text>
        <dbReference type="Rhea" id="RHEA:14109"/>
        <dbReference type="ChEBI" id="CHEBI:15378"/>
        <dbReference type="ChEBI" id="CHEBI:17388"/>
        <dbReference type="ChEBI" id="CHEBI:57783"/>
        <dbReference type="ChEBI" id="CHEBI:58349"/>
        <dbReference type="ChEBI" id="CHEBI:60039"/>
        <dbReference type="EC" id="1.5.1.2"/>
    </reaction>
</comment>
<dbReference type="GO" id="GO:0004735">
    <property type="term" value="F:pyrroline-5-carboxylate reductase activity"/>
    <property type="evidence" value="ECO:0007669"/>
    <property type="project" value="UniProtKB-UniRule"/>
</dbReference>
<dbReference type="PANTHER" id="PTHR11645">
    <property type="entry name" value="PYRROLINE-5-CARBOXYLATE REDUCTASE"/>
    <property type="match status" value="1"/>
</dbReference>
<dbReference type="HAMAP" id="MF_01925">
    <property type="entry name" value="P5C_reductase"/>
    <property type="match status" value="1"/>
</dbReference>
<evidence type="ECO:0000256" key="4">
    <source>
        <dbReference type="HAMAP-Rule" id="MF_01925"/>
    </source>
</evidence>
<dbReference type="Pfam" id="PF03807">
    <property type="entry name" value="F420_oxidored"/>
    <property type="match status" value="1"/>
</dbReference>